<feature type="domain" description="Acyltransferase 3" evidence="2">
    <location>
        <begin position="41"/>
        <end position="360"/>
    </location>
</feature>
<name>A0A6L5HYB6_9PSED</name>
<evidence type="ECO:0000313" key="4">
    <source>
        <dbReference type="Proteomes" id="UP000478064"/>
    </source>
</evidence>
<dbReference type="Proteomes" id="UP000478064">
    <property type="component" value="Unassembled WGS sequence"/>
</dbReference>
<feature type="transmembrane region" description="Helical" evidence="1">
    <location>
        <begin position="208"/>
        <end position="241"/>
    </location>
</feature>
<evidence type="ECO:0000256" key="1">
    <source>
        <dbReference type="SAM" id="Phobius"/>
    </source>
</evidence>
<proteinExistence type="predicted"/>
<dbReference type="GO" id="GO:0000271">
    <property type="term" value="P:polysaccharide biosynthetic process"/>
    <property type="evidence" value="ECO:0007669"/>
    <property type="project" value="TreeGrafter"/>
</dbReference>
<comment type="caution">
    <text evidence="3">The sequence shown here is derived from an EMBL/GenBank/DDBJ whole genome shotgun (WGS) entry which is preliminary data.</text>
</comment>
<evidence type="ECO:0000313" key="3">
    <source>
        <dbReference type="EMBL" id="MQU08386.1"/>
    </source>
</evidence>
<dbReference type="GO" id="GO:0016747">
    <property type="term" value="F:acyltransferase activity, transferring groups other than amino-acyl groups"/>
    <property type="evidence" value="ECO:0007669"/>
    <property type="project" value="InterPro"/>
</dbReference>
<evidence type="ECO:0000259" key="2">
    <source>
        <dbReference type="Pfam" id="PF01757"/>
    </source>
</evidence>
<reference evidence="3 4" key="1">
    <citation type="submission" date="2019-10" db="EMBL/GenBank/DDBJ databases">
        <title>Evaluation of single-gene subtyping targets for Pseudomonas.</title>
        <authorList>
            <person name="Reichler S.J."/>
            <person name="Orsi R.H."/>
            <person name="Wiedmann M."/>
            <person name="Martin N.H."/>
            <person name="Murphy S.I."/>
        </authorList>
    </citation>
    <scope>NUCLEOTIDE SEQUENCE [LARGE SCALE GENOMIC DNA]</scope>
    <source>
        <strain evidence="3 4">FSL R10-1637</strain>
    </source>
</reference>
<feature type="transmembrane region" description="Helical" evidence="1">
    <location>
        <begin position="80"/>
        <end position="104"/>
    </location>
</feature>
<feature type="transmembrane region" description="Helical" evidence="1">
    <location>
        <begin position="48"/>
        <end position="68"/>
    </location>
</feature>
<keyword evidence="3" id="KW-0012">Acyltransferase</keyword>
<dbReference type="InterPro" id="IPR002656">
    <property type="entry name" value="Acyl_transf_3_dom"/>
</dbReference>
<dbReference type="AlphaFoldDB" id="A0A6L5HYB6"/>
<dbReference type="RefSeq" id="WP_153375190.1">
    <property type="nucleotide sequence ID" value="NZ_WIVU01000062.1"/>
</dbReference>
<feature type="transmembrane region" description="Helical" evidence="1">
    <location>
        <begin position="277"/>
        <end position="297"/>
    </location>
</feature>
<keyword evidence="3" id="KW-0808">Transferase</keyword>
<organism evidence="3 4">
    <name type="scientific">Pseudomonas helleri</name>
    <dbReference type="NCBI Taxonomy" id="1608996"/>
    <lineage>
        <taxon>Bacteria</taxon>
        <taxon>Pseudomonadati</taxon>
        <taxon>Pseudomonadota</taxon>
        <taxon>Gammaproteobacteria</taxon>
        <taxon>Pseudomonadales</taxon>
        <taxon>Pseudomonadaceae</taxon>
        <taxon>Pseudomonas</taxon>
    </lineage>
</organism>
<protein>
    <submittedName>
        <fullName evidence="3">Acyltransferase family protein</fullName>
    </submittedName>
</protein>
<dbReference type="EMBL" id="WIVU01000062">
    <property type="protein sequence ID" value="MQU08386.1"/>
    <property type="molecule type" value="Genomic_DNA"/>
</dbReference>
<keyword evidence="1" id="KW-1133">Transmembrane helix</keyword>
<sequence>MNTEYTLESLAISLSIVAIFLLFSTLFKEKIEKAEIKHDYKFINGLRGLAAVFVFINHAPFILTSLGITNSTFSTWGWIYVNLGSFGVQIFFCITGFLFFDKVIKTPTMQWDNFFEGRVRRVAPLYYFSSLIVVLIACFYSNFEIFDKNTLLTLASMLTFNFLDGPSKIGEVALTPLNSVTWTLVHEWRFYAVLPLIALAYKSKYNKLILATAVVLTAIDLSVSAIVCWSYFLTGIVAAVLHKKIQCSKINAGTLSILALGIFIYTCGIKVEQGYGALRFVLTSCFFLCITIGNPKLLHAQCLNRLSDISYSIYLMHLPILYLTFKTASLFVDLSTISKTTFWSINMIAIPFVTAISTLTFIHIEKRYMKRKTSAS</sequence>
<accession>A0A6L5HYB6</accession>
<dbReference type="PANTHER" id="PTHR23028">
    <property type="entry name" value="ACETYLTRANSFERASE"/>
    <property type="match status" value="1"/>
</dbReference>
<feature type="transmembrane region" description="Helical" evidence="1">
    <location>
        <begin position="6"/>
        <end position="27"/>
    </location>
</feature>
<gene>
    <name evidence="3" type="ORF">GHO27_22215</name>
</gene>
<dbReference type="PANTHER" id="PTHR23028:SF53">
    <property type="entry name" value="ACYL_TRANSF_3 DOMAIN-CONTAINING PROTEIN"/>
    <property type="match status" value="1"/>
</dbReference>
<dbReference type="InterPro" id="IPR050879">
    <property type="entry name" value="Acyltransferase_3"/>
</dbReference>
<feature type="transmembrane region" description="Helical" evidence="1">
    <location>
        <begin position="125"/>
        <end position="143"/>
    </location>
</feature>
<dbReference type="GO" id="GO:0016020">
    <property type="term" value="C:membrane"/>
    <property type="evidence" value="ECO:0007669"/>
    <property type="project" value="TreeGrafter"/>
</dbReference>
<keyword evidence="1" id="KW-0812">Transmembrane</keyword>
<feature type="transmembrane region" description="Helical" evidence="1">
    <location>
        <begin position="253"/>
        <end position="271"/>
    </location>
</feature>
<keyword evidence="1" id="KW-0472">Membrane</keyword>
<dbReference type="Pfam" id="PF01757">
    <property type="entry name" value="Acyl_transf_3"/>
    <property type="match status" value="1"/>
</dbReference>
<feature type="transmembrane region" description="Helical" evidence="1">
    <location>
        <begin position="309"/>
        <end position="331"/>
    </location>
</feature>
<feature type="transmembrane region" description="Helical" evidence="1">
    <location>
        <begin position="343"/>
        <end position="364"/>
    </location>
</feature>